<protein>
    <submittedName>
        <fullName evidence="4">Thioesterase family protein</fullName>
    </submittedName>
</protein>
<accession>A0ABT8ES63</accession>
<comment type="caution">
    <text evidence="4">The sequence shown here is derived from an EMBL/GenBank/DDBJ whole genome shotgun (WGS) entry which is preliminary data.</text>
</comment>
<sequence length="282" mass="30045">MELAFFTSDDDGASLVATDLAVSSWGKDHLHGVAVSGAMARALEQRLEQEGRTELRPARYTVDLFRPATRQPLTFTTDVVRASPRLALLDVTALQDGVPVSRASCLFLKPTADTEGEVWSPGTSPSPPPLEVAPPTTEPHVPFLHSDAGWSQDFREHQNASRKTSWNSAVPVVAGEAATPFQAVAAIADGASLVTNWGTNGVEHINTDITLTLVRRPAGTEVGLQAVDRLEQDGIAVGTASVFDREGALGTIVVTSLANARRTVDLGKEQWEDDGRRTTSGA</sequence>
<evidence type="ECO:0000259" key="2">
    <source>
        <dbReference type="Pfam" id="PF13622"/>
    </source>
</evidence>
<dbReference type="Pfam" id="PF13622">
    <property type="entry name" value="4HBT_3"/>
    <property type="match status" value="1"/>
</dbReference>
<evidence type="ECO:0000256" key="1">
    <source>
        <dbReference type="SAM" id="MobiDB-lite"/>
    </source>
</evidence>
<dbReference type="Pfam" id="PF20789">
    <property type="entry name" value="4HBT_3C"/>
    <property type="match status" value="1"/>
</dbReference>
<dbReference type="InterPro" id="IPR042171">
    <property type="entry name" value="Acyl-CoA_hotdog"/>
</dbReference>
<dbReference type="EMBL" id="JAUHJR010000002">
    <property type="protein sequence ID" value="MDN4160929.1"/>
    <property type="molecule type" value="Genomic_DNA"/>
</dbReference>
<feature type="domain" description="Acyl-CoA thioesterase-like N-terminal HotDog" evidence="2">
    <location>
        <begin position="23"/>
        <end position="107"/>
    </location>
</feature>
<reference evidence="4" key="1">
    <citation type="submission" date="2023-06" db="EMBL/GenBank/DDBJ databases">
        <title>Draft genome sequence of Nocardioides sp. SOB72.</title>
        <authorList>
            <person name="Zhang G."/>
        </authorList>
    </citation>
    <scope>NUCLEOTIDE SEQUENCE</scope>
    <source>
        <strain evidence="4">SOB72</strain>
    </source>
</reference>
<gene>
    <name evidence="4" type="ORF">QWY29_06140</name>
</gene>
<evidence type="ECO:0000313" key="5">
    <source>
        <dbReference type="Proteomes" id="UP001168537"/>
    </source>
</evidence>
<dbReference type="InterPro" id="IPR049449">
    <property type="entry name" value="TesB_ACOT8-like_N"/>
</dbReference>
<name>A0ABT8ES63_9ACTN</name>
<feature type="region of interest" description="Disordered" evidence="1">
    <location>
        <begin position="114"/>
        <end position="135"/>
    </location>
</feature>
<feature type="domain" description="Acyl-CoA thioesterase-like C-terminal" evidence="3">
    <location>
        <begin position="154"/>
        <end position="249"/>
    </location>
</feature>
<keyword evidence="5" id="KW-1185">Reference proteome</keyword>
<organism evidence="4 5">
    <name type="scientific">Nocardioides abyssi</name>
    <dbReference type="NCBI Taxonomy" id="3058370"/>
    <lineage>
        <taxon>Bacteria</taxon>
        <taxon>Bacillati</taxon>
        <taxon>Actinomycetota</taxon>
        <taxon>Actinomycetes</taxon>
        <taxon>Propionibacteriales</taxon>
        <taxon>Nocardioidaceae</taxon>
        <taxon>Nocardioides</taxon>
    </lineage>
</organism>
<evidence type="ECO:0000313" key="4">
    <source>
        <dbReference type="EMBL" id="MDN4160929.1"/>
    </source>
</evidence>
<evidence type="ECO:0000259" key="3">
    <source>
        <dbReference type="Pfam" id="PF20789"/>
    </source>
</evidence>
<dbReference type="InterPro" id="IPR029069">
    <property type="entry name" value="HotDog_dom_sf"/>
</dbReference>
<dbReference type="InterPro" id="IPR049450">
    <property type="entry name" value="ACOT8-like_C"/>
</dbReference>
<dbReference type="Proteomes" id="UP001168537">
    <property type="component" value="Unassembled WGS sequence"/>
</dbReference>
<dbReference type="RefSeq" id="WP_300959815.1">
    <property type="nucleotide sequence ID" value="NZ_JAUHJR010000002.1"/>
</dbReference>
<dbReference type="SUPFAM" id="SSF54637">
    <property type="entry name" value="Thioesterase/thiol ester dehydrase-isomerase"/>
    <property type="match status" value="1"/>
</dbReference>
<proteinExistence type="predicted"/>
<dbReference type="Gene3D" id="2.40.160.210">
    <property type="entry name" value="Acyl-CoA thioesterase, double hotdog domain"/>
    <property type="match status" value="1"/>
</dbReference>